<feature type="transmembrane region" description="Helical" evidence="1">
    <location>
        <begin position="131"/>
        <end position="154"/>
    </location>
</feature>
<dbReference type="Pfam" id="PF22503">
    <property type="entry name" value="DUF6992"/>
    <property type="match status" value="1"/>
</dbReference>
<dbReference type="Proteomes" id="UP000266389">
    <property type="component" value="Unassembled WGS sequence"/>
</dbReference>
<evidence type="ECO:0000313" key="2">
    <source>
        <dbReference type="EMBL" id="RFM23694.1"/>
    </source>
</evidence>
<evidence type="ECO:0000313" key="3">
    <source>
        <dbReference type="Proteomes" id="UP000266389"/>
    </source>
</evidence>
<dbReference type="AlphaFoldDB" id="A0A395M199"/>
<evidence type="ECO:0000256" key="1">
    <source>
        <dbReference type="SAM" id="Phobius"/>
    </source>
</evidence>
<proteinExistence type="predicted"/>
<feature type="transmembrane region" description="Helical" evidence="1">
    <location>
        <begin position="166"/>
        <end position="189"/>
    </location>
</feature>
<feature type="transmembrane region" description="Helical" evidence="1">
    <location>
        <begin position="52"/>
        <end position="70"/>
    </location>
</feature>
<comment type="caution">
    <text evidence="2">The sequence shown here is derived from an EMBL/GenBank/DDBJ whole genome shotgun (WGS) entry which is preliminary data.</text>
</comment>
<keyword evidence="1" id="KW-0472">Membrane</keyword>
<gene>
    <name evidence="2" type="ORF">D0433_10025</name>
</gene>
<reference evidence="2 3" key="1">
    <citation type="journal article" date="2011" name="ISME J.">
        <title>Community ecology of hot spring cyanobacterial mats: predominant populations and their functional potential.</title>
        <authorList>
            <person name="Klatt C.G."/>
            <person name="Wood J.M."/>
            <person name="Rusch D.B."/>
            <person name="Bateson M.M."/>
            <person name="Hamamura N."/>
            <person name="Heidelberg J.F."/>
            <person name="Grossman A.R."/>
            <person name="Bhaya D."/>
            <person name="Cohan F.M."/>
            <person name="Kuhl M."/>
            <person name="Bryant D.A."/>
            <person name="Ward D.M."/>
        </authorList>
    </citation>
    <scope>NUCLEOTIDE SEQUENCE [LARGE SCALE GENOMIC DNA]</scope>
    <source>
        <strain evidence="2">OS</strain>
    </source>
</reference>
<keyword evidence="1" id="KW-0812">Transmembrane</keyword>
<feature type="transmembrane region" description="Helical" evidence="1">
    <location>
        <begin position="91"/>
        <end position="111"/>
    </location>
</feature>
<protein>
    <submittedName>
        <fullName evidence="2">Uncharacterized protein</fullName>
    </submittedName>
</protein>
<sequence length="223" mass="23596">MQKEQKASVMLKRMCNGLCLCAMLLFGTAVESLSQPLARTYAEQRLTAQRNAMWILGAWAGASILSGVGLSVQSENTTLRYLGFQNIGWGAVNAAIAVSALFGLSGQFAALDTLGTDGRALLDELSQEQTFAKILLVNTGLDVGYMLVGAALMWGARNGLARSEEVFGSGLGVVIQGAFLLVFDIWQVLASGDRTGALENAIRPLLSLSATPFGTAIKLTVSF</sequence>
<keyword evidence="1" id="KW-1133">Transmembrane helix</keyword>
<dbReference type="InterPro" id="IPR054261">
    <property type="entry name" value="DUF6992"/>
</dbReference>
<accession>A0A395M199</accession>
<dbReference type="EMBL" id="PHFL01000060">
    <property type="protein sequence ID" value="RFM23694.1"/>
    <property type="molecule type" value="Genomic_DNA"/>
</dbReference>
<organism evidence="2 3">
    <name type="scientific">Candidatus Thermochlorobacter aerophilus</name>
    <dbReference type="NCBI Taxonomy" id="1868324"/>
    <lineage>
        <taxon>Bacteria</taxon>
        <taxon>Pseudomonadati</taxon>
        <taxon>Chlorobiota</taxon>
        <taxon>Chlorobiia</taxon>
        <taxon>Chlorobiales</taxon>
        <taxon>Candidatus Thermochlorobacteriaceae</taxon>
        <taxon>Candidatus Thermochlorobacter</taxon>
    </lineage>
</organism>
<name>A0A395M199_9BACT</name>